<keyword evidence="3" id="KW-1185">Reference proteome</keyword>
<proteinExistence type="predicted"/>
<dbReference type="EMBL" id="RBIN01000012">
    <property type="protein sequence ID" value="RKQ95698.1"/>
    <property type="molecule type" value="Genomic_DNA"/>
</dbReference>
<evidence type="ECO:0000313" key="2">
    <source>
        <dbReference type="EMBL" id="RKQ95698.1"/>
    </source>
</evidence>
<evidence type="ECO:0000256" key="1">
    <source>
        <dbReference type="SAM" id="Phobius"/>
    </source>
</evidence>
<protein>
    <submittedName>
        <fullName evidence="2">Cyd operon protein YbgT</fullName>
    </submittedName>
</protein>
<dbReference type="InterPro" id="IPR012994">
    <property type="entry name" value="YbgT_YccB"/>
</dbReference>
<dbReference type="Proteomes" id="UP000281975">
    <property type="component" value="Unassembled WGS sequence"/>
</dbReference>
<evidence type="ECO:0000313" key="3">
    <source>
        <dbReference type="Proteomes" id="UP000281975"/>
    </source>
</evidence>
<dbReference type="RefSeq" id="WP_121174088.1">
    <property type="nucleotide sequence ID" value="NZ_RBIN01000012.1"/>
</dbReference>
<name>A0A420WSQ5_9GAMM</name>
<sequence>MWYLIWALGLAVACGTTILVVIKLEKRDFR</sequence>
<comment type="caution">
    <text evidence="2">The sequence shown here is derived from an EMBL/GenBank/DDBJ whole genome shotgun (WGS) entry which is preliminary data.</text>
</comment>
<dbReference type="AlphaFoldDB" id="A0A420WSQ5"/>
<keyword evidence="1" id="KW-0812">Transmembrane</keyword>
<dbReference type="OrthoDB" id="9806372at2"/>
<feature type="transmembrane region" description="Helical" evidence="1">
    <location>
        <begin position="6"/>
        <end position="24"/>
    </location>
</feature>
<reference evidence="2 3" key="1">
    <citation type="submission" date="2018-10" db="EMBL/GenBank/DDBJ databases">
        <title>Genomic Encyclopedia of Type Strains, Phase IV (KMG-IV): sequencing the most valuable type-strain genomes for metagenomic binning, comparative biology and taxonomic classification.</title>
        <authorList>
            <person name="Goeker M."/>
        </authorList>
    </citation>
    <scope>NUCLEOTIDE SEQUENCE [LARGE SCALE GENOMIC DNA]</scope>
    <source>
        <strain evidence="2 3">DSM 23229</strain>
    </source>
</reference>
<gene>
    <name evidence="2" type="ORF">C7446_3212</name>
</gene>
<accession>A0A420WSQ5</accession>
<dbReference type="Pfam" id="PF08173">
    <property type="entry name" value="YbgT_YccB"/>
    <property type="match status" value="1"/>
</dbReference>
<keyword evidence="1" id="KW-1133">Transmembrane helix</keyword>
<keyword evidence="1" id="KW-0472">Membrane</keyword>
<organism evidence="2 3">
    <name type="scientific">Kushneria sinocarnis</name>
    <dbReference type="NCBI Taxonomy" id="595502"/>
    <lineage>
        <taxon>Bacteria</taxon>
        <taxon>Pseudomonadati</taxon>
        <taxon>Pseudomonadota</taxon>
        <taxon>Gammaproteobacteria</taxon>
        <taxon>Oceanospirillales</taxon>
        <taxon>Halomonadaceae</taxon>
        <taxon>Kushneria</taxon>
    </lineage>
</organism>